<feature type="compositionally biased region" description="Low complexity" evidence="1">
    <location>
        <begin position="218"/>
        <end position="229"/>
    </location>
</feature>
<dbReference type="VEuPathDB" id="FungiDB:RhiirFUN_026841"/>
<comment type="caution">
    <text evidence="2">The sequence shown here is derived from an EMBL/GenBank/DDBJ whole genome shotgun (WGS) entry which is preliminary data.</text>
</comment>
<evidence type="ECO:0000313" key="2">
    <source>
        <dbReference type="EMBL" id="CAB5348871.1"/>
    </source>
</evidence>
<dbReference type="AlphaFoldDB" id="A0A915YWR1"/>
<organism evidence="2 3">
    <name type="scientific">Rhizophagus irregularis</name>
    <dbReference type="NCBI Taxonomy" id="588596"/>
    <lineage>
        <taxon>Eukaryota</taxon>
        <taxon>Fungi</taxon>
        <taxon>Fungi incertae sedis</taxon>
        <taxon>Mucoromycota</taxon>
        <taxon>Glomeromycotina</taxon>
        <taxon>Glomeromycetes</taxon>
        <taxon>Glomerales</taxon>
        <taxon>Glomeraceae</taxon>
        <taxon>Rhizophagus</taxon>
    </lineage>
</organism>
<proteinExistence type="predicted"/>
<sequence length="338" mass="38840">MHEYFNRTFSEWNIIDFLDACDLQNFSQKVGIYLKSLEDISDSNKGRRGERAKELLNRYKEERRPDYFSARKWRDNHESSDAIHGHSLHLHNPTFTKTLIGNSGSISGKTYFNLSDNASKRSHQEYEQSEQDFLKKRTKIDQLPCIPPHQIKSSGDSRAFPLETNGEIPAHDDESDNESIISDSPLHDEFVREMKMADGTKEYYSGTESVNYDDDDGYVYSSESSSCDSSDNDDTIVDDSQLGEGKSHAKDALYNLRYNLKLNNEEKECIEKLKGLLKNVDMMLDDFKLLHEVKSKSNMMFHHNNQDLKAAKLQLNDTVQDGVKIYKPPIKTLESIGK</sequence>
<evidence type="ECO:0000256" key="1">
    <source>
        <dbReference type="SAM" id="MobiDB-lite"/>
    </source>
</evidence>
<name>A0A915YWR1_9GLOM</name>
<dbReference type="OrthoDB" id="2430695at2759"/>
<protein>
    <submittedName>
        <fullName evidence="2">Uncharacterized protein</fullName>
    </submittedName>
</protein>
<reference evidence="2" key="1">
    <citation type="submission" date="2020-05" db="EMBL/GenBank/DDBJ databases">
        <authorList>
            <person name="Rincon C."/>
            <person name="Sanders R I."/>
            <person name="Robbins C."/>
            <person name="Chaturvedi A."/>
        </authorList>
    </citation>
    <scope>NUCLEOTIDE SEQUENCE</scope>
    <source>
        <strain evidence="2">CHB12</strain>
    </source>
</reference>
<gene>
    <name evidence="2" type="ORF">CHRIB12_LOCUS4564</name>
</gene>
<evidence type="ECO:0000313" key="3">
    <source>
        <dbReference type="Proteomes" id="UP000684084"/>
    </source>
</evidence>
<dbReference type="EMBL" id="CAGKOT010000007">
    <property type="protein sequence ID" value="CAB5348871.1"/>
    <property type="molecule type" value="Genomic_DNA"/>
</dbReference>
<feature type="region of interest" description="Disordered" evidence="1">
    <location>
        <begin position="214"/>
        <end position="233"/>
    </location>
</feature>
<dbReference type="Proteomes" id="UP000684084">
    <property type="component" value="Unassembled WGS sequence"/>
</dbReference>
<accession>A0A915YWR1</accession>
<feature type="region of interest" description="Disordered" evidence="1">
    <location>
        <begin position="145"/>
        <end position="184"/>
    </location>
</feature>